<protein>
    <submittedName>
        <fullName evidence="1">Uncharacterized protein</fullName>
    </submittedName>
</protein>
<dbReference type="AlphaFoldDB" id="A0AA46ZY53"/>
<dbReference type="RefSeq" id="WP_264859895.1">
    <property type="nucleotide sequence ID" value="NZ_CP110230.1"/>
</dbReference>
<dbReference type="Proteomes" id="UP001163262">
    <property type="component" value="Chromosome"/>
</dbReference>
<accession>A0AA46ZY53</accession>
<organism evidence="1 2">
    <name type="scientific">Capnocytophaga ochracea</name>
    <dbReference type="NCBI Taxonomy" id="1018"/>
    <lineage>
        <taxon>Bacteria</taxon>
        <taxon>Pseudomonadati</taxon>
        <taxon>Bacteroidota</taxon>
        <taxon>Flavobacteriia</taxon>
        <taxon>Flavobacteriales</taxon>
        <taxon>Flavobacteriaceae</taxon>
        <taxon>Capnocytophaga</taxon>
    </lineage>
</organism>
<name>A0AA46ZY53_CAPOC</name>
<reference evidence="1" key="1">
    <citation type="submission" date="2022-10" db="EMBL/GenBank/DDBJ databases">
        <title>Complete genome sequence of Capnocytophaga ochracea KCOM 2812 isolated from actinomycosis lesion.</title>
        <authorList>
            <person name="Kook J.-K."/>
            <person name="Park S.-N."/>
            <person name="Lim Y.K."/>
        </authorList>
    </citation>
    <scope>NUCLEOTIDE SEQUENCE</scope>
    <source>
        <strain evidence="1">KCOM 28121</strain>
    </source>
</reference>
<gene>
    <name evidence="1" type="ORF">OL231_06610</name>
</gene>
<sequence>MIVPIGKFRLSLTGENSHTVNISAGQGGFSIAPKKMGEKADAYVDADTPIQWTAFNGLEVPAGGNWPRGFYYIGNDSSFIEWSKRHEIENFVWKLLAPASVDFTNAQIRHLSVHNNGFEFSIKLDNTYLRSVVLGGNPDKITIESAMGVKNITFGIETDKKSNEPVVLPHFPALKDIERIEISMPIIGQAFDCGSLLQFKQLKSVTLWGSLCNFEALAQMPQLTAIGVRYCPDMTGFPPLSTWKDLNYFIVWNAEELTGKRLKEELKEVNKTHSFEYASVSQLRKKTWFATEYNIPFTNWEGKNGREAMKAYKAALKAIKKAKDEKEAKGFLVALMQVINNLPNIETEERADTAEALQQLAACAPFTIKEEKVQEWFEEYID</sequence>
<evidence type="ECO:0000313" key="1">
    <source>
        <dbReference type="EMBL" id="UZD39863.1"/>
    </source>
</evidence>
<evidence type="ECO:0000313" key="2">
    <source>
        <dbReference type="Proteomes" id="UP001163262"/>
    </source>
</evidence>
<proteinExistence type="predicted"/>
<dbReference type="EMBL" id="CP110230">
    <property type="protein sequence ID" value="UZD39863.1"/>
    <property type="molecule type" value="Genomic_DNA"/>
</dbReference>